<reference evidence="1 2" key="1">
    <citation type="submission" date="2018-08" db="EMBL/GenBank/DDBJ databases">
        <title>Genome sequence of strict halophilic Halobacillus trueperi SS1 isolated from Lunsu, a salty water body of North West Himalayas.</title>
        <authorList>
            <person name="Gupta S."/>
            <person name="Sharma P."/>
            <person name="Dev K."/>
            <person name="Baumler D."/>
            <person name="Sourirajan A."/>
        </authorList>
    </citation>
    <scope>NUCLEOTIDE SEQUENCE [LARGE SCALE GENOMIC DNA]</scope>
    <source>
        <strain evidence="1 2">SS1</strain>
    </source>
</reference>
<dbReference type="PROSITE" id="PS51257">
    <property type="entry name" value="PROKAR_LIPOPROTEIN"/>
    <property type="match status" value="1"/>
</dbReference>
<organism evidence="1 2">
    <name type="scientific">Halobacillus trueperi</name>
    <dbReference type="NCBI Taxonomy" id="156205"/>
    <lineage>
        <taxon>Bacteria</taxon>
        <taxon>Bacillati</taxon>
        <taxon>Bacillota</taxon>
        <taxon>Bacilli</taxon>
        <taxon>Bacillales</taxon>
        <taxon>Bacillaceae</taxon>
        <taxon>Halobacillus</taxon>
    </lineage>
</organism>
<proteinExistence type="predicted"/>
<dbReference type="AlphaFoldDB" id="A0A3D8VPU0"/>
<accession>A0A3D8VPU0</accession>
<name>A0A3D8VPU0_9BACI</name>
<gene>
    <name evidence="1" type="ORF">DXT76_08110</name>
</gene>
<comment type="caution">
    <text evidence="1">The sequence shown here is derived from an EMBL/GenBank/DDBJ whole genome shotgun (WGS) entry which is preliminary data.</text>
</comment>
<evidence type="ECO:0000313" key="1">
    <source>
        <dbReference type="EMBL" id="RDY71400.1"/>
    </source>
</evidence>
<evidence type="ECO:0000313" key="2">
    <source>
        <dbReference type="Proteomes" id="UP000257032"/>
    </source>
</evidence>
<dbReference type="Proteomes" id="UP000257032">
    <property type="component" value="Unassembled WGS sequence"/>
</dbReference>
<protein>
    <submittedName>
        <fullName evidence="1">Uncharacterized protein</fullName>
    </submittedName>
</protein>
<dbReference type="EMBL" id="QTLC01000031">
    <property type="protein sequence ID" value="RDY71400.1"/>
    <property type="molecule type" value="Genomic_DNA"/>
</dbReference>
<sequence length="303" mass="34004">MFNSFKKKKKGSMTIIITVLSLAIMGACTFGPDEAEAKSWKSEMNLTEDLKYSAEATVRLYIQLCKEEKEWLPFKDALEKIEALSKVEAMDLYLESYYKKVKPKDIRDIVNDVYGIDLEAVSDLGAGKQTSTYSDEVLGLVRQALDEEVSDEAITNMEKIEVMDLYWEAFDGNMSGDEIRKMINAIFGINLAGISGLEGTGVALFSKEQWISHYENDLFVVHTGADDVDVWVYPTDYFKEQTGVEANPRQLEVALSALGFEYSEEKEALYYANPTGKSVPDNFKGQTLGTIIGVIKEEYEGLN</sequence>
<dbReference type="RefSeq" id="WP_115893893.1">
    <property type="nucleotide sequence ID" value="NZ_QTLC01000031.1"/>
</dbReference>